<name>A0A7D4TAN6_9GAMM</name>
<dbReference type="EMBL" id="CP054020">
    <property type="protein sequence ID" value="QKI89206.1"/>
    <property type="molecule type" value="Genomic_DNA"/>
</dbReference>
<keyword evidence="1" id="KW-0732">Signal</keyword>
<gene>
    <name evidence="2" type="ORF">HQN79_06335</name>
</gene>
<sequence length="295" mass="34159">MPELKKITQPITLFATLCAMLMAFAVSTAQAKMNVHQFKPGDTIFVAFPAGNIKDDAFIVGTVQRLEKNGDYLIEVQDYVEGHDYGSSCIPMIKKEDPEAMARGYGAGWEVWKDTTKLDKQRLNYVVPRLQSMKLGEGKHYFVERNNLYIVFGRWKSDAPVMTLDRIARAQREAQNAGLEELVPVFDLVKYHRKVFYDTNNRPLYAFERIAPAIMMLEQVQKIFDQHPKLQKLWQAKNRDWKKIAESTYDYFMIEAIDKVVFDAADQLYEEGIENAGSDKVERLRQLTQSIRREK</sequence>
<keyword evidence="3" id="KW-1185">Reference proteome</keyword>
<protein>
    <submittedName>
        <fullName evidence="2">Uncharacterized protein</fullName>
    </submittedName>
</protein>
<organism evidence="2 3">
    <name type="scientific">Thiomicrorhabdus xiamenensis</name>
    <dbReference type="NCBI Taxonomy" id="2739063"/>
    <lineage>
        <taxon>Bacteria</taxon>
        <taxon>Pseudomonadati</taxon>
        <taxon>Pseudomonadota</taxon>
        <taxon>Gammaproteobacteria</taxon>
        <taxon>Thiotrichales</taxon>
        <taxon>Piscirickettsiaceae</taxon>
        <taxon>Thiomicrorhabdus</taxon>
    </lineage>
</organism>
<proteinExistence type="predicted"/>
<accession>A0A7D4TAN6</accession>
<dbReference type="AlphaFoldDB" id="A0A7D4TAN6"/>
<evidence type="ECO:0000256" key="1">
    <source>
        <dbReference type="SAM" id="SignalP"/>
    </source>
</evidence>
<reference evidence="2 3" key="1">
    <citation type="submission" date="2020-05" db="EMBL/GenBank/DDBJ databases">
        <title>Thiomicrorhabdus sediminis sp.nov. and Thiomicrorhabdus xiamenensis sp.nov., novel sulfur-oxidizing bacteria isolated from coastal sediment.</title>
        <authorList>
            <person name="Liu X."/>
        </authorList>
    </citation>
    <scope>NUCLEOTIDE SEQUENCE [LARGE SCALE GENOMIC DNA]</scope>
    <source>
        <strain evidence="2 3">G2</strain>
    </source>
</reference>
<dbReference type="Proteomes" id="UP000504724">
    <property type="component" value="Chromosome"/>
</dbReference>
<dbReference type="RefSeq" id="WP_173285105.1">
    <property type="nucleotide sequence ID" value="NZ_CP054020.1"/>
</dbReference>
<evidence type="ECO:0000313" key="2">
    <source>
        <dbReference type="EMBL" id="QKI89206.1"/>
    </source>
</evidence>
<dbReference type="KEGG" id="txa:HQN79_06335"/>
<feature type="signal peptide" evidence="1">
    <location>
        <begin position="1"/>
        <end position="31"/>
    </location>
</feature>
<evidence type="ECO:0000313" key="3">
    <source>
        <dbReference type="Proteomes" id="UP000504724"/>
    </source>
</evidence>
<feature type="chain" id="PRO_5028991615" evidence="1">
    <location>
        <begin position="32"/>
        <end position="295"/>
    </location>
</feature>